<organism evidence="1 2">
    <name type="scientific">Arabis alpina</name>
    <name type="common">Alpine rock-cress</name>
    <dbReference type="NCBI Taxonomy" id="50452"/>
    <lineage>
        <taxon>Eukaryota</taxon>
        <taxon>Viridiplantae</taxon>
        <taxon>Streptophyta</taxon>
        <taxon>Embryophyta</taxon>
        <taxon>Tracheophyta</taxon>
        <taxon>Spermatophyta</taxon>
        <taxon>Magnoliopsida</taxon>
        <taxon>eudicotyledons</taxon>
        <taxon>Gunneridae</taxon>
        <taxon>Pentapetalae</taxon>
        <taxon>rosids</taxon>
        <taxon>malvids</taxon>
        <taxon>Brassicales</taxon>
        <taxon>Brassicaceae</taxon>
        <taxon>Arabideae</taxon>
        <taxon>Arabis</taxon>
    </lineage>
</organism>
<accession>A0A087FWL3</accession>
<protein>
    <submittedName>
        <fullName evidence="1">Uncharacterized protein</fullName>
    </submittedName>
</protein>
<dbReference type="Proteomes" id="UP000029120">
    <property type="component" value="Unassembled WGS sequence"/>
</dbReference>
<name>A0A087FWL3_ARAAL</name>
<gene>
    <name evidence="1" type="ORF">AALP_AAs74407U000200</name>
</gene>
<evidence type="ECO:0000313" key="1">
    <source>
        <dbReference type="EMBL" id="KFK22015.1"/>
    </source>
</evidence>
<dbReference type="OrthoDB" id="10265211at2759"/>
<proteinExistence type="predicted"/>
<evidence type="ECO:0000313" key="2">
    <source>
        <dbReference type="Proteomes" id="UP000029120"/>
    </source>
</evidence>
<dbReference type="EMBL" id="KL993572">
    <property type="protein sequence ID" value="KFK22015.1"/>
    <property type="molecule type" value="Genomic_DNA"/>
</dbReference>
<sequence>MPNPWSIVILCIFEAGKFDKLRLLDIFCETLDPEACYLKHFSPSALVNCQSHASGRNSVIRRVLHKLRVLSPSQLSSLLKSWENLTVEFSEINDKVMELHPFMRSVDAAGQRQGLLNTPKSSWKVHLLKCIFLCPSRSCVWRKG</sequence>
<reference evidence="2" key="1">
    <citation type="journal article" date="2015" name="Nat. Plants">
        <title>Genome expansion of Arabis alpina linked with retrotransposition and reduced symmetric DNA methylation.</title>
        <authorList>
            <person name="Willing E.M."/>
            <person name="Rawat V."/>
            <person name="Mandakova T."/>
            <person name="Maumus F."/>
            <person name="James G.V."/>
            <person name="Nordstroem K.J."/>
            <person name="Becker C."/>
            <person name="Warthmann N."/>
            <person name="Chica C."/>
            <person name="Szarzynska B."/>
            <person name="Zytnicki M."/>
            <person name="Albani M.C."/>
            <person name="Kiefer C."/>
            <person name="Bergonzi S."/>
            <person name="Castaings L."/>
            <person name="Mateos J.L."/>
            <person name="Berns M.C."/>
            <person name="Bujdoso N."/>
            <person name="Piofczyk T."/>
            <person name="de Lorenzo L."/>
            <person name="Barrero-Sicilia C."/>
            <person name="Mateos I."/>
            <person name="Piednoel M."/>
            <person name="Hagmann J."/>
            <person name="Chen-Min-Tao R."/>
            <person name="Iglesias-Fernandez R."/>
            <person name="Schuster S.C."/>
            <person name="Alonso-Blanco C."/>
            <person name="Roudier F."/>
            <person name="Carbonero P."/>
            <person name="Paz-Ares J."/>
            <person name="Davis S.J."/>
            <person name="Pecinka A."/>
            <person name="Quesneville H."/>
            <person name="Colot V."/>
            <person name="Lysak M.A."/>
            <person name="Weigel D."/>
            <person name="Coupland G."/>
            <person name="Schneeberger K."/>
        </authorList>
    </citation>
    <scope>NUCLEOTIDE SEQUENCE [LARGE SCALE GENOMIC DNA]</scope>
    <source>
        <strain evidence="2">cv. Pajares</strain>
    </source>
</reference>
<dbReference type="Gramene" id="KFK22015">
    <property type="protein sequence ID" value="KFK22015"/>
    <property type="gene ID" value="AALP_AAs74407U000200"/>
</dbReference>
<dbReference type="eggNOG" id="KOG2538">
    <property type="taxonomic scope" value="Eukaryota"/>
</dbReference>
<keyword evidence="2" id="KW-1185">Reference proteome</keyword>
<dbReference type="AlphaFoldDB" id="A0A087FWL3"/>